<dbReference type="InterPro" id="IPR045860">
    <property type="entry name" value="Snake_toxin-like_sf"/>
</dbReference>
<feature type="signal peptide" evidence="1">
    <location>
        <begin position="1"/>
        <end position="28"/>
    </location>
</feature>
<dbReference type="AlphaFoldDB" id="A0A7M5XJP8"/>
<reference evidence="2" key="1">
    <citation type="submission" date="2021-01" db="UniProtKB">
        <authorList>
            <consortium name="EnsemblMetazoa"/>
        </authorList>
    </citation>
    <scope>IDENTIFICATION</scope>
</reference>
<evidence type="ECO:0000313" key="2">
    <source>
        <dbReference type="EnsemblMetazoa" id="CLYHEMP024094.1"/>
    </source>
</evidence>
<dbReference type="EnsemblMetazoa" id="CLYHEMT024094.1">
    <property type="protein sequence ID" value="CLYHEMP024094.1"/>
    <property type="gene ID" value="CLYHEMG024094"/>
</dbReference>
<keyword evidence="1" id="KW-0732">Signal</keyword>
<evidence type="ECO:0000313" key="3">
    <source>
        <dbReference type="Proteomes" id="UP000594262"/>
    </source>
</evidence>
<dbReference type="Proteomes" id="UP000594262">
    <property type="component" value="Unplaced"/>
</dbReference>
<organism evidence="2 3">
    <name type="scientific">Clytia hemisphaerica</name>
    <dbReference type="NCBI Taxonomy" id="252671"/>
    <lineage>
        <taxon>Eukaryota</taxon>
        <taxon>Metazoa</taxon>
        <taxon>Cnidaria</taxon>
        <taxon>Hydrozoa</taxon>
        <taxon>Hydroidolina</taxon>
        <taxon>Leptothecata</taxon>
        <taxon>Obeliida</taxon>
        <taxon>Clytiidae</taxon>
        <taxon>Clytia</taxon>
    </lineage>
</organism>
<name>A0A7M5XJP8_9CNID</name>
<dbReference type="RefSeq" id="XP_066929906.1">
    <property type="nucleotide sequence ID" value="XM_067073805.1"/>
</dbReference>
<sequence>MDFTLATTKWRFETLIFWICFLLRYVHARGASLKCYSCVADTIEDCNRTQFLEYCPYTILYPSCFTVTYEKVIQADVEGEQSIRKVVQKKCGSQLNGCHYECGLHKMLGARKCYATCCHKNECNINTGRQIRIYNNQWNHSRVSRADLPIILVVAACSIFLNNYLFI</sequence>
<keyword evidence="3" id="KW-1185">Reference proteome</keyword>
<feature type="chain" id="PRO_5029624785" evidence="1">
    <location>
        <begin position="29"/>
        <end position="167"/>
    </location>
</feature>
<accession>A0A7M5XJP8</accession>
<evidence type="ECO:0000256" key="1">
    <source>
        <dbReference type="SAM" id="SignalP"/>
    </source>
</evidence>
<proteinExistence type="predicted"/>
<dbReference type="Gene3D" id="2.10.60.10">
    <property type="entry name" value="CD59"/>
    <property type="match status" value="1"/>
</dbReference>
<dbReference type="GeneID" id="136817476"/>
<protein>
    <submittedName>
        <fullName evidence="2">Uncharacterized protein</fullName>
    </submittedName>
</protein>